<feature type="coiled-coil region" evidence="1">
    <location>
        <begin position="33"/>
        <end position="60"/>
    </location>
</feature>
<evidence type="ECO:0000313" key="3">
    <source>
        <dbReference type="Proteomes" id="UP001420932"/>
    </source>
</evidence>
<dbReference type="Proteomes" id="UP001420932">
    <property type="component" value="Unassembled WGS sequence"/>
</dbReference>
<sequence length="154" mass="16989">MADSALAFAPRSVLPLSSVTTKKESVFPISSEIEEMIELRSELLTRIQGLKQDLQNWRSKVDAQVKIYCDELIVLKKSLKVGQLRLEFQDLKTTLQQQQMDVTASLRKLGLCDAPEDSKEARNPMVDGSAGSVQALASEGNVLARGAMLLRLIS</sequence>
<evidence type="ECO:0000313" key="2">
    <source>
        <dbReference type="EMBL" id="KAK9161541.1"/>
    </source>
</evidence>
<comment type="caution">
    <text evidence="2">The sequence shown here is derived from an EMBL/GenBank/DDBJ whole genome shotgun (WGS) entry which is preliminary data.</text>
</comment>
<evidence type="ECO:0000256" key="1">
    <source>
        <dbReference type="SAM" id="Coils"/>
    </source>
</evidence>
<dbReference type="PANTHER" id="PTHR34681:SF2">
    <property type="entry name" value="UVEAL AUTOANTIGEN WITH COILED-COIL_ANKYRIN"/>
    <property type="match status" value="1"/>
</dbReference>
<accession>A0AAP0KZE2</accession>
<gene>
    <name evidence="2" type="ORF">Syun_007882</name>
</gene>
<name>A0AAP0KZE2_9MAGN</name>
<protein>
    <submittedName>
        <fullName evidence="2">Uncharacterized protein</fullName>
    </submittedName>
</protein>
<proteinExistence type="predicted"/>
<organism evidence="2 3">
    <name type="scientific">Stephania yunnanensis</name>
    <dbReference type="NCBI Taxonomy" id="152371"/>
    <lineage>
        <taxon>Eukaryota</taxon>
        <taxon>Viridiplantae</taxon>
        <taxon>Streptophyta</taxon>
        <taxon>Embryophyta</taxon>
        <taxon>Tracheophyta</taxon>
        <taxon>Spermatophyta</taxon>
        <taxon>Magnoliopsida</taxon>
        <taxon>Ranunculales</taxon>
        <taxon>Menispermaceae</taxon>
        <taxon>Menispermoideae</taxon>
        <taxon>Cissampelideae</taxon>
        <taxon>Stephania</taxon>
    </lineage>
</organism>
<dbReference type="AlphaFoldDB" id="A0AAP0KZE2"/>
<keyword evidence="3" id="KW-1185">Reference proteome</keyword>
<dbReference type="EMBL" id="JBBNAF010000003">
    <property type="protein sequence ID" value="KAK9161541.1"/>
    <property type="molecule type" value="Genomic_DNA"/>
</dbReference>
<dbReference type="PANTHER" id="PTHR34681">
    <property type="entry name" value="UVEAL AUTOANTIGEN WITH COILED-COIL/ANKYRIN"/>
    <property type="match status" value="1"/>
</dbReference>
<reference evidence="2 3" key="1">
    <citation type="submission" date="2024-01" db="EMBL/GenBank/DDBJ databases">
        <title>Genome assemblies of Stephania.</title>
        <authorList>
            <person name="Yang L."/>
        </authorList>
    </citation>
    <scope>NUCLEOTIDE SEQUENCE [LARGE SCALE GENOMIC DNA]</scope>
    <source>
        <strain evidence="2">YNDBR</strain>
        <tissue evidence="2">Leaf</tissue>
    </source>
</reference>
<keyword evidence="1" id="KW-0175">Coiled coil</keyword>